<feature type="chain" id="PRO_5041930049" evidence="2">
    <location>
        <begin position="27"/>
        <end position="343"/>
    </location>
</feature>
<keyword evidence="1" id="KW-1133">Transmembrane helix</keyword>
<reference evidence="5" key="1">
    <citation type="submission" date="2023-04" db="EMBL/GenBank/DDBJ databases">
        <title>Novel strain of Lactilactobacillus sakei and use thereof.</title>
        <authorList>
            <person name="Kim S.Y."/>
        </authorList>
    </citation>
    <scope>NUCLEOTIDE SEQUENCE</scope>
    <source>
        <strain evidence="5">HUP1</strain>
    </source>
</reference>
<dbReference type="RefSeq" id="WP_280102753.1">
    <property type="nucleotide sequence ID" value="NZ_CP122959.1"/>
</dbReference>
<feature type="domain" description="WxL Interacting Protein peptidoglycan binding" evidence="3">
    <location>
        <begin position="34"/>
        <end position="154"/>
    </location>
</feature>
<dbReference type="Pfam" id="PF06030">
    <property type="entry name" value="WxLIP_PGBD"/>
    <property type="match status" value="1"/>
</dbReference>
<organism evidence="5 6">
    <name type="scientific">Latilactobacillus sakei</name>
    <name type="common">Lactobacillus sakei</name>
    <dbReference type="NCBI Taxonomy" id="1599"/>
    <lineage>
        <taxon>Bacteria</taxon>
        <taxon>Bacillati</taxon>
        <taxon>Bacillota</taxon>
        <taxon>Bacilli</taxon>
        <taxon>Lactobacillales</taxon>
        <taxon>Lactobacillaceae</taxon>
        <taxon>Latilactobacillus</taxon>
    </lineage>
</organism>
<evidence type="ECO:0000256" key="1">
    <source>
        <dbReference type="SAM" id="Phobius"/>
    </source>
</evidence>
<protein>
    <submittedName>
        <fullName evidence="5">DUF916 and DUF3324 domain-containing protein</fullName>
    </submittedName>
</protein>
<accession>A0AAF0GNR3</accession>
<feature type="signal peptide" evidence="2">
    <location>
        <begin position="1"/>
        <end position="26"/>
    </location>
</feature>
<dbReference type="InterPro" id="IPR010317">
    <property type="entry name" value="WxLIP_PGBD"/>
</dbReference>
<dbReference type="AlphaFoldDB" id="A0AAF0GNR3"/>
<sequence length="343" mass="38915">MKKRINLCWLLLIGICILINLKPAQAAIDQNADFEVQPVFDTSQTNQNLNYYNLKYAPGTTHQIKLRIQNYTEHPVTVYSKFKNAITGVGGENAFTASTKGLDRSLKVPLTSVVRLDGPKKITLKAEEIRYLTATIQMPKENFRGMIYGSWHFIEYLQDKPKDRSEATSNYAYSLGVILQGKPFRVYPELKYQGTTPELYQGHPALTIQLRNTQPMVLNQVALTATVTKQGVFPTKRVYQVTNRVINPNSKLKIPVSWEYDQLKPGKYQVQVKVVGQNYWNHLPMVWRINKQFTVKNTAIKAINQQAIHKPINQWAIASLASGIMLVLATGALIVLIRQRTGI</sequence>
<gene>
    <name evidence="5" type="ORF">QBD03_08845</name>
</gene>
<dbReference type="Pfam" id="PF11797">
    <property type="entry name" value="WxLIP_HBD"/>
    <property type="match status" value="1"/>
</dbReference>
<dbReference type="InterPro" id="IPR021759">
    <property type="entry name" value="WxLIP_HBD"/>
</dbReference>
<evidence type="ECO:0000259" key="3">
    <source>
        <dbReference type="Pfam" id="PF06030"/>
    </source>
</evidence>
<evidence type="ECO:0000256" key="2">
    <source>
        <dbReference type="SAM" id="SignalP"/>
    </source>
</evidence>
<proteinExistence type="predicted"/>
<keyword evidence="1" id="KW-0812">Transmembrane</keyword>
<evidence type="ECO:0000313" key="6">
    <source>
        <dbReference type="Proteomes" id="UP001179858"/>
    </source>
</evidence>
<name>A0AAF0GNR3_LATSK</name>
<keyword evidence="2" id="KW-0732">Signal</keyword>
<feature type="transmembrane region" description="Helical" evidence="1">
    <location>
        <begin position="315"/>
        <end position="337"/>
    </location>
</feature>
<feature type="domain" description="WxL Interacting Protein host binding" evidence="4">
    <location>
        <begin position="168"/>
        <end position="305"/>
    </location>
</feature>
<evidence type="ECO:0000259" key="4">
    <source>
        <dbReference type="Pfam" id="PF11797"/>
    </source>
</evidence>
<dbReference type="EMBL" id="CP122959">
    <property type="protein sequence ID" value="WGI18848.1"/>
    <property type="molecule type" value="Genomic_DNA"/>
</dbReference>
<evidence type="ECO:0000313" key="5">
    <source>
        <dbReference type="EMBL" id="WGI18848.1"/>
    </source>
</evidence>
<keyword evidence="1" id="KW-0472">Membrane</keyword>
<dbReference type="Proteomes" id="UP001179858">
    <property type="component" value="Chromosome"/>
</dbReference>